<protein>
    <submittedName>
        <fullName evidence="4 6">Oxidoreductase</fullName>
        <ecNumber evidence="6">1.1.1.100</ecNumber>
    </submittedName>
</protein>
<dbReference type="Gene3D" id="3.40.50.720">
    <property type="entry name" value="NAD(P)-binding Rossmann-like Domain"/>
    <property type="match status" value="1"/>
</dbReference>
<evidence type="ECO:0000313" key="5">
    <source>
        <dbReference type="EMBL" id="VGL61491.1"/>
    </source>
</evidence>
<organism evidence="6">
    <name type="scientific">Klebsiella pneumoniae</name>
    <dbReference type="NCBI Taxonomy" id="573"/>
    <lineage>
        <taxon>Bacteria</taxon>
        <taxon>Pseudomonadati</taxon>
        <taxon>Pseudomonadota</taxon>
        <taxon>Gammaproteobacteria</taxon>
        <taxon>Enterobacterales</taxon>
        <taxon>Enterobacteriaceae</taxon>
        <taxon>Klebsiella/Raoultella group</taxon>
        <taxon>Klebsiella</taxon>
        <taxon>Klebsiella pneumoniae complex</taxon>
    </lineage>
</organism>
<dbReference type="EMBL" id="CAAHCS010000002">
    <property type="protein sequence ID" value="VGL61491.1"/>
    <property type="molecule type" value="Genomic_DNA"/>
</dbReference>
<dbReference type="EMBL" id="CAAHDG010000003">
    <property type="protein sequence ID" value="VGM32749.1"/>
    <property type="molecule type" value="Genomic_DNA"/>
</dbReference>
<evidence type="ECO:0000256" key="2">
    <source>
        <dbReference type="ARBA" id="ARBA00023002"/>
    </source>
</evidence>
<dbReference type="AlphaFoldDB" id="A0A486U202"/>
<dbReference type="CDD" id="cd05233">
    <property type="entry name" value="SDR_c"/>
    <property type="match status" value="1"/>
</dbReference>
<dbReference type="RefSeq" id="WP_009485108.1">
    <property type="nucleotide sequence ID" value="NZ_BDLG01000036.1"/>
</dbReference>
<reference evidence="4 7" key="1">
    <citation type="submission" date="2014-10" db="EMBL/GenBank/DDBJ databases">
        <title>Plasmid movement, recombination, and chromosomal integration amongst multidrug resistant commensal Escherichia coli clones within a single commercial turkey flock.</title>
        <authorList>
            <person name="Lang K."/>
            <person name="Dorn K."/>
            <person name="Danzeisen J."/>
            <person name="Johnson T."/>
        </authorList>
    </citation>
    <scope>NUCLEOTIDE SEQUENCE [LARGE SCALE GENOMIC DNA]</scope>
    <source>
        <strain evidence="4 7">UMNturkey9</strain>
    </source>
</reference>
<name>A0A486U202_KLEPN</name>
<evidence type="ECO:0000313" key="4">
    <source>
        <dbReference type="EMBL" id="KII07372.1"/>
    </source>
</evidence>
<dbReference type="EC" id="1.1.1.100" evidence="6"/>
<dbReference type="PROSITE" id="PS00061">
    <property type="entry name" value="ADH_SHORT"/>
    <property type="match status" value="1"/>
</dbReference>
<sequence length="279" mass="31088">MNSSIIVKGRTAVITGAAKGIGAAAAKRLSEAGMNLCLFDRDEKNLKSLADALDSEIRLVTGDVTSLEDIARLRDTAINDFGDIALLINNAAISHRSGPWGDPDDWRSQLEGNLLSILNVQHLFVPEMLKMDGRSAIVNLGSKQGITTPPGNNAYNVSKAGVKIVTEQLAHDLFKECGNKITAHLLVPGYTWTPMNFPEMDEQHDEQPKGTWKAEQVIEYFIEHFSRGDFYIICPDGTVTSEIDAKRITWAYEDIIQNRPALSRWHPDWKDKFEEFMNS</sequence>
<evidence type="ECO:0000313" key="6">
    <source>
        <dbReference type="EMBL" id="VGM32749.1"/>
    </source>
</evidence>
<evidence type="ECO:0000313" key="7">
    <source>
        <dbReference type="Proteomes" id="UP000031820"/>
    </source>
</evidence>
<evidence type="ECO:0000256" key="3">
    <source>
        <dbReference type="RuleBase" id="RU000363"/>
    </source>
</evidence>
<comment type="similarity">
    <text evidence="1 3">Belongs to the short-chain dehydrogenases/reductases (SDR) family.</text>
</comment>
<dbReference type="PRINTS" id="PR00080">
    <property type="entry name" value="SDRFAMILY"/>
</dbReference>
<reference evidence="6" key="2">
    <citation type="submission" date="2019-03" db="EMBL/GenBank/DDBJ databases">
        <authorList>
            <consortium name="Pathogen Informatics"/>
        </authorList>
    </citation>
    <scope>NUCLEOTIDE SEQUENCE</scope>
    <source>
        <strain evidence="6">5012STDY7626360</strain>
        <strain evidence="5">5012STDY7626446</strain>
    </source>
</reference>
<dbReference type="GO" id="GO:0004316">
    <property type="term" value="F:3-oxoacyl-[acyl-carrier-protein] reductase (NADPH) activity"/>
    <property type="evidence" value="ECO:0007669"/>
    <property type="project" value="UniProtKB-EC"/>
</dbReference>
<dbReference type="PRINTS" id="PR00081">
    <property type="entry name" value="GDHRDH"/>
</dbReference>
<dbReference type="SUPFAM" id="SSF51735">
    <property type="entry name" value="NAD(P)-binding Rossmann-fold domains"/>
    <property type="match status" value="1"/>
</dbReference>
<gene>
    <name evidence="6" type="primary">fabG_5</name>
    <name evidence="5" type="synonym">fabG_6</name>
    <name evidence="4" type="ORF">LS45_02120</name>
    <name evidence="6" type="ORF">SAMEA4873561_01067</name>
    <name evidence="5" type="ORF">SAMEA4873648_01910</name>
</gene>
<dbReference type="EMBL" id="JRRF01000003">
    <property type="protein sequence ID" value="KII07372.1"/>
    <property type="molecule type" value="Genomic_DNA"/>
</dbReference>
<keyword evidence="2 6" id="KW-0560">Oxidoreductase</keyword>
<dbReference type="PANTHER" id="PTHR43008">
    <property type="entry name" value="BENZIL REDUCTASE"/>
    <property type="match status" value="1"/>
</dbReference>
<dbReference type="GO" id="GO:0050664">
    <property type="term" value="F:oxidoreductase activity, acting on NAD(P)H, oxygen as acceptor"/>
    <property type="evidence" value="ECO:0007669"/>
    <property type="project" value="TreeGrafter"/>
</dbReference>
<evidence type="ECO:0000256" key="1">
    <source>
        <dbReference type="ARBA" id="ARBA00006484"/>
    </source>
</evidence>
<proteinExistence type="inferred from homology"/>
<dbReference type="InterPro" id="IPR020904">
    <property type="entry name" value="Sc_DH/Rdtase_CS"/>
</dbReference>
<dbReference type="PANTHER" id="PTHR43008:SF7">
    <property type="entry name" value="SHORT CHAIN DEHYDROGENASE_REDUCTASE (AFU_ORTHOLOGUE AFUA_2G00830)"/>
    <property type="match status" value="1"/>
</dbReference>
<dbReference type="InterPro" id="IPR036291">
    <property type="entry name" value="NAD(P)-bd_dom_sf"/>
</dbReference>
<dbReference type="InterPro" id="IPR002347">
    <property type="entry name" value="SDR_fam"/>
</dbReference>
<dbReference type="Proteomes" id="UP000031820">
    <property type="component" value="Unassembled WGS sequence"/>
</dbReference>
<accession>A0A486U202</accession>
<dbReference type="Pfam" id="PF00106">
    <property type="entry name" value="adh_short"/>
    <property type="match status" value="1"/>
</dbReference>